<keyword evidence="2" id="KW-1185">Reference proteome</keyword>
<dbReference type="PANTHER" id="PTHR17901:SF14">
    <property type="entry name" value="MAGNESIUM-DEPENDENT PHOSPHATASE 1"/>
    <property type="match status" value="1"/>
</dbReference>
<comment type="caution">
    <text evidence="1">The sequence shown here is derived from an EMBL/GenBank/DDBJ whole genome shotgun (WGS) entry which is preliminary data.</text>
</comment>
<dbReference type="AlphaFoldDB" id="A0A9P0NYF6"/>
<dbReference type="GO" id="GO:0003993">
    <property type="term" value="F:acid phosphatase activity"/>
    <property type="evidence" value="ECO:0007669"/>
    <property type="project" value="TreeGrafter"/>
</dbReference>
<dbReference type="Pfam" id="PF12689">
    <property type="entry name" value="Acid_PPase"/>
    <property type="match status" value="1"/>
</dbReference>
<name>A0A9P0NYF6_ACAOB</name>
<sequence length="130" mass="15178">METRLKLIAFDLDYTLWPFRLDTDVVAPFQKRSNGNIVDSKGTKLNCYHEVPGILKSLDEDGFILAIVSRIAKTKAARQLLEIIGWDSFFSFKEIYPGHKSLHFQRIKDQSKIDYHEMLFFDDEHLLTIL</sequence>
<dbReference type="Proteomes" id="UP001152888">
    <property type="component" value="Unassembled WGS sequence"/>
</dbReference>
<proteinExistence type="predicted"/>
<dbReference type="NCBIfam" id="TIGR01681">
    <property type="entry name" value="HAD-SF-IIIC"/>
    <property type="match status" value="1"/>
</dbReference>
<accession>A0A9P0NYF6</accession>
<organism evidence="1 2">
    <name type="scientific">Acanthoscelides obtectus</name>
    <name type="common">Bean weevil</name>
    <name type="synonym">Bruchus obtectus</name>
    <dbReference type="NCBI Taxonomy" id="200917"/>
    <lineage>
        <taxon>Eukaryota</taxon>
        <taxon>Metazoa</taxon>
        <taxon>Ecdysozoa</taxon>
        <taxon>Arthropoda</taxon>
        <taxon>Hexapoda</taxon>
        <taxon>Insecta</taxon>
        <taxon>Pterygota</taxon>
        <taxon>Neoptera</taxon>
        <taxon>Endopterygota</taxon>
        <taxon>Coleoptera</taxon>
        <taxon>Polyphaga</taxon>
        <taxon>Cucujiformia</taxon>
        <taxon>Chrysomeloidea</taxon>
        <taxon>Chrysomelidae</taxon>
        <taxon>Bruchinae</taxon>
        <taxon>Bruchini</taxon>
        <taxon>Acanthoscelides</taxon>
    </lineage>
</organism>
<protein>
    <recommendedName>
        <fullName evidence="3">Magnesium-dependent phosphatase 1</fullName>
    </recommendedName>
</protein>
<dbReference type="PANTHER" id="PTHR17901">
    <property type="entry name" value="MAGNESIUM-DEPENDENT PHOSPHATASE 1 MDP1"/>
    <property type="match status" value="1"/>
</dbReference>
<dbReference type="InterPro" id="IPR036412">
    <property type="entry name" value="HAD-like_sf"/>
</dbReference>
<dbReference type="InterPro" id="IPR010036">
    <property type="entry name" value="MDP_1_eu_arc"/>
</dbReference>
<dbReference type="NCBIfam" id="TIGR01685">
    <property type="entry name" value="MDP-1"/>
    <property type="match status" value="1"/>
</dbReference>
<dbReference type="Gene3D" id="3.40.50.1000">
    <property type="entry name" value="HAD superfamily/HAD-like"/>
    <property type="match status" value="1"/>
</dbReference>
<evidence type="ECO:0008006" key="3">
    <source>
        <dbReference type="Google" id="ProtNLM"/>
    </source>
</evidence>
<dbReference type="SUPFAM" id="SSF56784">
    <property type="entry name" value="HAD-like"/>
    <property type="match status" value="1"/>
</dbReference>
<dbReference type="OrthoDB" id="2865258at2759"/>
<reference evidence="1" key="1">
    <citation type="submission" date="2022-03" db="EMBL/GenBank/DDBJ databases">
        <authorList>
            <person name="Sayadi A."/>
        </authorList>
    </citation>
    <scope>NUCLEOTIDE SEQUENCE</scope>
</reference>
<dbReference type="InterPro" id="IPR023214">
    <property type="entry name" value="HAD_sf"/>
</dbReference>
<evidence type="ECO:0000313" key="1">
    <source>
        <dbReference type="EMBL" id="CAH1964013.1"/>
    </source>
</evidence>
<gene>
    <name evidence="1" type="ORF">ACAOBT_LOCUS5543</name>
</gene>
<dbReference type="InterPro" id="IPR010033">
    <property type="entry name" value="HAD_SF_ppase_IIIC"/>
</dbReference>
<evidence type="ECO:0000313" key="2">
    <source>
        <dbReference type="Proteomes" id="UP001152888"/>
    </source>
</evidence>
<dbReference type="EMBL" id="CAKOFQ010006712">
    <property type="protein sequence ID" value="CAH1964013.1"/>
    <property type="molecule type" value="Genomic_DNA"/>
</dbReference>